<evidence type="ECO:0000256" key="10">
    <source>
        <dbReference type="ARBA" id="ARBA00023146"/>
    </source>
</evidence>
<dbReference type="PANTHER" id="PTHR43697">
    <property type="entry name" value="SERYL-TRNA SYNTHETASE"/>
    <property type="match status" value="1"/>
</dbReference>
<dbReference type="GO" id="GO:0005737">
    <property type="term" value="C:cytoplasm"/>
    <property type="evidence" value="ECO:0007669"/>
    <property type="project" value="UniProtKB-SubCell"/>
</dbReference>
<protein>
    <recommendedName>
        <fullName evidence="11 14">Serine--tRNA ligase</fullName>
        <ecNumber evidence="4 14">6.1.1.11</ecNumber>
    </recommendedName>
</protein>
<comment type="similarity">
    <text evidence="3">Belongs to the class-II aminoacyl-tRNA synthetase family. Type-1 seryl-tRNA synthetase subfamily.</text>
</comment>
<keyword evidence="6 19" id="KW-0436">Ligase</keyword>
<dbReference type="PRINTS" id="PR00981">
    <property type="entry name" value="TRNASYNTHSER"/>
</dbReference>
<dbReference type="EMBL" id="MGFG01000032">
    <property type="protein sequence ID" value="OGM00368.1"/>
    <property type="molecule type" value="Genomic_DNA"/>
</dbReference>
<keyword evidence="5" id="KW-0963">Cytoplasm</keyword>
<keyword evidence="17" id="KW-0175">Coiled coil</keyword>
<dbReference type="Pfam" id="PF00587">
    <property type="entry name" value="tRNA-synt_2b"/>
    <property type="match status" value="1"/>
</dbReference>
<reference evidence="19 20" key="1">
    <citation type="journal article" date="2016" name="Nat. Commun.">
        <title>Thousands of microbial genomes shed light on interconnected biogeochemical processes in an aquifer system.</title>
        <authorList>
            <person name="Anantharaman K."/>
            <person name="Brown C.T."/>
            <person name="Hug L.A."/>
            <person name="Sharon I."/>
            <person name="Castelle C.J."/>
            <person name="Probst A.J."/>
            <person name="Thomas B.C."/>
            <person name="Singh A."/>
            <person name="Wilkins M.J."/>
            <person name="Karaoz U."/>
            <person name="Brodie E.L."/>
            <person name="Williams K.H."/>
            <person name="Hubbard S.S."/>
            <person name="Banfield J.F."/>
        </authorList>
    </citation>
    <scope>NUCLEOTIDE SEQUENCE [LARGE SCALE GENOMIC DNA]</scope>
</reference>
<comment type="subcellular location">
    <subcellularLocation>
        <location evidence="1">Cytoplasm</location>
    </subcellularLocation>
</comment>
<evidence type="ECO:0000256" key="13">
    <source>
        <dbReference type="ARBA" id="ARBA00048823"/>
    </source>
</evidence>
<dbReference type="SUPFAM" id="SSF46589">
    <property type="entry name" value="tRNA-binding arm"/>
    <property type="match status" value="1"/>
</dbReference>
<feature type="domain" description="Aminoacyl-transfer RNA synthetases class-II family profile" evidence="18">
    <location>
        <begin position="191"/>
        <end position="422"/>
    </location>
</feature>
<sequence length="437" mass="50056">MLDINYIRENQPKIRAAIKNKNVKVDLDQLLTLDEKRRQLITDIEGRRSEQNRTSEDIAKESDPKIKQAAIERMRELKDGLKEAEELLEPIQQEFNALLLDLPNVPLEDVPVGADESGNEILRSWGEPKKFDFEIKDHTELGETLGLLNSQRAAEVTGSRFAYIMGDLARMQFALLQYALNLLTSRKEIGRIITETGLDLPDTPFIPVVPPLMIRPEAFGRMDRLEPRDERYHIESDDLYLIGSAEHTLGPLHMDQLLKEADLPLRYVAYTAAFRREAGSYGKDTRGIIRQHQFDKIEMETFCLPEQSRKEQDLLVAIQEYFLRDLEIPYRVMNVCTGDMGKPDARQIDMECWMPGQEKYRETHSADLMTDYQARRLSTRVKRNDGSVQYVHMNDATALAMGRILVAIMENNQQSNGKIAIPKILIPLMGGQESIGQ</sequence>
<evidence type="ECO:0000256" key="1">
    <source>
        <dbReference type="ARBA" id="ARBA00004496"/>
    </source>
</evidence>
<dbReference type="SUPFAM" id="SSF55681">
    <property type="entry name" value="Class II aaRS and biotin synthetases"/>
    <property type="match status" value="1"/>
</dbReference>
<dbReference type="Pfam" id="PF02403">
    <property type="entry name" value="Seryl_tRNA_N"/>
    <property type="match status" value="1"/>
</dbReference>
<keyword evidence="7" id="KW-0547">Nucleotide-binding</keyword>
<feature type="coiled-coil region" evidence="17">
    <location>
        <begin position="67"/>
        <end position="94"/>
    </location>
</feature>
<dbReference type="InterPro" id="IPR006195">
    <property type="entry name" value="aa-tRNA-synth_II"/>
</dbReference>
<evidence type="ECO:0000313" key="20">
    <source>
        <dbReference type="Proteomes" id="UP000176988"/>
    </source>
</evidence>
<gene>
    <name evidence="19" type="ORF">A2480_03905</name>
</gene>
<evidence type="ECO:0000256" key="17">
    <source>
        <dbReference type="SAM" id="Coils"/>
    </source>
</evidence>
<comment type="pathway">
    <text evidence="2">Aminoacyl-tRNA biosynthesis; selenocysteinyl-tRNA(Sec) biosynthesis; L-seryl-tRNA(Sec) from L-serine and tRNA(Sec): step 1/1.</text>
</comment>
<evidence type="ECO:0000256" key="3">
    <source>
        <dbReference type="ARBA" id="ARBA00010728"/>
    </source>
</evidence>
<evidence type="ECO:0000256" key="8">
    <source>
        <dbReference type="ARBA" id="ARBA00022840"/>
    </source>
</evidence>
<dbReference type="AlphaFoldDB" id="A0A1F7WDS9"/>
<feature type="binding site" evidence="15">
    <location>
        <position position="275"/>
    </location>
    <ligand>
        <name>L-serine</name>
        <dbReference type="ChEBI" id="CHEBI:33384"/>
    </ligand>
</feature>
<dbReference type="InterPro" id="IPR042103">
    <property type="entry name" value="SerRS_1_N_sf"/>
</dbReference>
<dbReference type="PANTHER" id="PTHR43697:SF1">
    <property type="entry name" value="SERINE--TRNA LIGASE"/>
    <property type="match status" value="1"/>
</dbReference>
<keyword evidence="10" id="KW-0030">Aminoacyl-tRNA synthetase</keyword>
<dbReference type="InterPro" id="IPR002317">
    <property type="entry name" value="Ser-tRNA-ligase_type_1"/>
</dbReference>
<dbReference type="STRING" id="1802424.A2480_03905"/>
<evidence type="ECO:0000256" key="11">
    <source>
        <dbReference type="ARBA" id="ARBA00039158"/>
    </source>
</evidence>
<dbReference type="GO" id="GO:0004828">
    <property type="term" value="F:serine-tRNA ligase activity"/>
    <property type="evidence" value="ECO:0007669"/>
    <property type="project" value="UniProtKB-UniRule"/>
</dbReference>
<feature type="binding site" evidence="16">
    <location>
        <begin position="362"/>
        <end position="365"/>
    </location>
    <ligand>
        <name>ATP</name>
        <dbReference type="ChEBI" id="CHEBI:30616"/>
    </ligand>
</feature>
<comment type="caution">
    <text evidence="19">The sequence shown here is derived from an EMBL/GenBank/DDBJ whole genome shotgun (WGS) entry which is preliminary data.</text>
</comment>
<evidence type="ECO:0000256" key="9">
    <source>
        <dbReference type="ARBA" id="ARBA00022917"/>
    </source>
</evidence>
<comment type="catalytic activity">
    <reaction evidence="13">
        <text>tRNA(Ser) + L-serine + ATP = L-seryl-tRNA(Ser) + AMP + diphosphate + H(+)</text>
        <dbReference type="Rhea" id="RHEA:12292"/>
        <dbReference type="Rhea" id="RHEA-COMP:9669"/>
        <dbReference type="Rhea" id="RHEA-COMP:9703"/>
        <dbReference type="ChEBI" id="CHEBI:15378"/>
        <dbReference type="ChEBI" id="CHEBI:30616"/>
        <dbReference type="ChEBI" id="CHEBI:33019"/>
        <dbReference type="ChEBI" id="CHEBI:33384"/>
        <dbReference type="ChEBI" id="CHEBI:78442"/>
        <dbReference type="ChEBI" id="CHEBI:78533"/>
        <dbReference type="ChEBI" id="CHEBI:456215"/>
        <dbReference type="EC" id="6.1.1.11"/>
    </reaction>
</comment>
<dbReference type="GO" id="GO:0006434">
    <property type="term" value="P:seryl-tRNA aminoacylation"/>
    <property type="evidence" value="ECO:0007669"/>
    <property type="project" value="UniProtKB-UniRule"/>
</dbReference>
<proteinExistence type="inferred from homology"/>
<feature type="binding site" evidence="16">
    <location>
        <begin position="275"/>
        <end position="277"/>
    </location>
    <ligand>
        <name>ATP</name>
        <dbReference type="ChEBI" id="CHEBI:30616"/>
    </ligand>
</feature>
<dbReference type="InterPro" id="IPR010978">
    <property type="entry name" value="tRNA-bd_arm"/>
</dbReference>
<evidence type="ECO:0000256" key="15">
    <source>
        <dbReference type="PIRSR" id="PIRSR001529-1"/>
    </source>
</evidence>
<evidence type="ECO:0000256" key="2">
    <source>
        <dbReference type="ARBA" id="ARBA00005045"/>
    </source>
</evidence>
<dbReference type="NCBIfam" id="TIGR00414">
    <property type="entry name" value="serS"/>
    <property type="match status" value="1"/>
</dbReference>
<feature type="binding site" evidence="15">
    <location>
        <position position="298"/>
    </location>
    <ligand>
        <name>L-serine</name>
        <dbReference type="ChEBI" id="CHEBI:33384"/>
    </ligand>
</feature>
<dbReference type="PROSITE" id="PS50862">
    <property type="entry name" value="AA_TRNA_LIGASE_II"/>
    <property type="match status" value="1"/>
</dbReference>
<name>A0A1F7WDS9_9BACT</name>
<feature type="site" description="Important for serine binding" evidence="15">
    <location>
        <position position="397"/>
    </location>
</feature>
<evidence type="ECO:0000313" key="19">
    <source>
        <dbReference type="EMBL" id="OGM00368.1"/>
    </source>
</evidence>
<evidence type="ECO:0000256" key="12">
    <source>
        <dbReference type="ARBA" id="ARBA00047929"/>
    </source>
</evidence>
<dbReference type="EC" id="6.1.1.11" evidence="4 14"/>
<evidence type="ECO:0000256" key="4">
    <source>
        <dbReference type="ARBA" id="ARBA00012840"/>
    </source>
</evidence>
<organism evidence="19 20">
    <name type="scientific">Candidatus Uhrbacteria bacterium RIFOXYC2_FULL_47_19</name>
    <dbReference type="NCBI Taxonomy" id="1802424"/>
    <lineage>
        <taxon>Bacteria</taxon>
        <taxon>Candidatus Uhriibacteriota</taxon>
    </lineage>
</organism>
<dbReference type="InterPro" id="IPR002314">
    <property type="entry name" value="aa-tRNA-synt_IIb"/>
</dbReference>
<dbReference type="Gene3D" id="3.30.930.10">
    <property type="entry name" value="Bira Bifunctional Protein, Domain 2"/>
    <property type="match status" value="1"/>
</dbReference>
<keyword evidence="9" id="KW-0648">Protein biosynthesis</keyword>
<dbReference type="PIRSF" id="PIRSF001529">
    <property type="entry name" value="Ser-tRNA-synth_IIa"/>
    <property type="match status" value="1"/>
</dbReference>
<accession>A0A1F7WDS9</accession>
<evidence type="ECO:0000256" key="5">
    <source>
        <dbReference type="ARBA" id="ARBA00022490"/>
    </source>
</evidence>
<evidence type="ECO:0000256" key="6">
    <source>
        <dbReference type="ARBA" id="ARBA00022598"/>
    </source>
</evidence>
<evidence type="ECO:0000259" key="18">
    <source>
        <dbReference type="PROSITE" id="PS50862"/>
    </source>
</evidence>
<dbReference type="Proteomes" id="UP000176988">
    <property type="component" value="Unassembled WGS sequence"/>
</dbReference>
<dbReference type="Gene3D" id="1.10.287.40">
    <property type="entry name" value="Serine-tRNA synthetase, tRNA binding domain"/>
    <property type="match status" value="1"/>
</dbReference>
<dbReference type="InterPro" id="IPR045864">
    <property type="entry name" value="aa-tRNA-synth_II/BPL/LPL"/>
</dbReference>
<evidence type="ECO:0000256" key="16">
    <source>
        <dbReference type="PIRSR" id="PIRSR001529-2"/>
    </source>
</evidence>
<dbReference type="InterPro" id="IPR015866">
    <property type="entry name" value="Ser-tRNA-synth_1_N"/>
</dbReference>
<dbReference type="GO" id="GO:0005524">
    <property type="term" value="F:ATP binding"/>
    <property type="evidence" value="ECO:0007669"/>
    <property type="project" value="UniProtKB-KW"/>
</dbReference>
<keyword evidence="8 16" id="KW-0067">ATP-binding</keyword>
<comment type="catalytic activity">
    <reaction evidence="12">
        <text>tRNA(Sec) + L-serine + ATP = L-seryl-tRNA(Sec) + AMP + diphosphate + H(+)</text>
        <dbReference type="Rhea" id="RHEA:42580"/>
        <dbReference type="Rhea" id="RHEA-COMP:9742"/>
        <dbReference type="Rhea" id="RHEA-COMP:10128"/>
        <dbReference type="ChEBI" id="CHEBI:15378"/>
        <dbReference type="ChEBI" id="CHEBI:30616"/>
        <dbReference type="ChEBI" id="CHEBI:33019"/>
        <dbReference type="ChEBI" id="CHEBI:33384"/>
        <dbReference type="ChEBI" id="CHEBI:78442"/>
        <dbReference type="ChEBI" id="CHEBI:78533"/>
        <dbReference type="ChEBI" id="CHEBI:456215"/>
        <dbReference type="EC" id="6.1.1.11"/>
    </reaction>
</comment>
<evidence type="ECO:0000256" key="7">
    <source>
        <dbReference type="ARBA" id="ARBA00022741"/>
    </source>
</evidence>
<evidence type="ECO:0000256" key="14">
    <source>
        <dbReference type="NCBIfam" id="TIGR00414"/>
    </source>
</evidence>